<accession>A0A1L3MHI3</accession>
<dbReference type="KEGG" id="jte:ASJ30_10400"/>
<dbReference type="Proteomes" id="UP000182938">
    <property type="component" value="Chromosome"/>
</dbReference>
<dbReference type="InterPro" id="IPR029058">
    <property type="entry name" value="AB_hydrolase_fold"/>
</dbReference>
<keyword evidence="3" id="KW-0378">Hydrolase</keyword>
<organism evidence="3 4">
    <name type="scientific">Janibacter indicus</name>
    <dbReference type="NCBI Taxonomy" id="857417"/>
    <lineage>
        <taxon>Bacteria</taxon>
        <taxon>Bacillati</taxon>
        <taxon>Actinomycetota</taxon>
        <taxon>Actinomycetes</taxon>
        <taxon>Micrococcales</taxon>
        <taxon>Intrasporangiaceae</taxon>
        <taxon>Janibacter</taxon>
    </lineage>
</organism>
<feature type="region of interest" description="Disordered" evidence="1">
    <location>
        <begin position="1"/>
        <end position="21"/>
    </location>
</feature>
<name>A0A1L3MHI3_9MICO</name>
<dbReference type="EMBL" id="CP013290">
    <property type="protein sequence ID" value="APH01887.1"/>
    <property type="molecule type" value="Genomic_DNA"/>
</dbReference>
<protein>
    <submittedName>
        <fullName evidence="3">Dienelactone hydrolase</fullName>
    </submittedName>
</protein>
<dbReference type="Pfam" id="PF01738">
    <property type="entry name" value="DLH"/>
    <property type="match status" value="1"/>
</dbReference>
<dbReference type="RefSeq" id="WP_072625043.1">
    <property type="nucleotide sequence ID" value="NZ_CP013290.1"/>
</dbReference>
<keyword evidence="4" id="KW-1185">Reference proteome</keyword>
<proteinExistence type="predicted"/>
<evidence type="ECO:0000313" key="4">
    <source>
        <dbReference type="Proteomes" id="UP000182938"/>
    </source>
</evidence>
<sequence>MADDGLEDFTRTSFRHDGTDHPVLRSGTGPAVVVIAEFPGITPQVAGFARRVRDLGCTVVLPVLFGVPGRDALAGSSRRVAAGGVRTAAQVCISREFSLFALGRASPVVPWLRALARAEHARCGDPGVGAVGMCLTGGFALAMATDESVLAPVLSQPSLPLPLGRRRRETTDISEADLAVVEQRCAAGLQVLGVRFKGDRLSPGTRFATLRRRLGDAFVAIELPDAAANPDGFGAPHSVLTTHLVDREGEPTREALDEVLGLFRERLLVGA</sequence>
<feature type="compositionally biased region" description="Basic and acidic residues" evidence="1">
    <location>
        <begin position="8"/>
        <end position="21"/>
    </location>
</feature>
<gene>
    <name evidence="3" type="ORF">ASJ30_10400</name>
</gene>
<reference evidence="3 4" key="1">
    <citation type="submission" date="2015-11" db="EMBL/GenBank/DDBJ databases">
        <authorList>
            <person name="Zhang Y."/>
            <person name="Guo Z."/>
        </authorList>
    </citation>
    <scope>NUCLEOTIDE SEQUENCE [LARGE SCALE GENOMIC DNA]</scope>
    <source>
        <strain evidence="3 4">YFY001</strain>
    </source>
</reference>
<dbReference type="Gene3D" id="3.40.50.1820">
    <property type="entry name" value="alpha/beta hydrolase"/>
    <property type="match status" value="1"/>
</dbReference>
<dbReference type="SUPFAM" id="SSF53474">
    <property type="entry name" value="alpha/beta-Hydrolases"/>
    <property type="match status" value="1"/>
</dbReference>
<evidence type="ECO:0000256" key="1">
    <source>
        <dbReference type="SAM" id="MobiDB-lite"/>
    </source>
</evidence>
<dbReference type="InterPro" id="IPR002925">
    <property type="entry name" value="Dienelactn_hydro"/>
</dbReference>
<dbReference type="GO" id="GO:0016787">
    <property type="term" value="F:hydrolase activity"/>
    <property type="evidence" value="ECO:0007669"/>
    <property type="project" value="UniProtKB-KW"/>
</dbReference>
<evidence type="ECO:0000313" key="3">
    <source>
        <dbReference type="EMBL" id="APH01887.1"/>
    </source>
</evidence>
<evidence type="ECO:0000259" key="2">
    <source>
        <dbReference type="Pfam" id="PF01738"/>
    </source>
</evidence>
<dbReference type="AlphaFoldDB" id="A0A1L3MHI3"/>
<feature type="domain" description="Dienelactone hydrolase" evidence="2">
    <location>
        <begin position="29"/>
        <end position="150"/>
    </location>
</feature>